<sequence length="210" mass="24339">MTDILKHFEHPFPYGEFSHNLFDDTEFTLRFELGGEDVSTDRPLKRFIQAYDRAAAVATEVFSDTACLWMLSSVYGDAEPRKKRLKPFKLCGLKKNNFQYLGAVSQKGNPDFDEDDDEVFRHWDAAELEDLGQLREVMWLALGCELGIRPASFADIYFVDFKKGIVLYAYDDRGMDVSAVRKEDLMSLYKNRNSWLLEYGFDEMKTVFEG</sequence>
<gene>
    <name evidence="2" type="ORF">GO984_02550</name>
</gene>
<comment type="caution">
    <text evidence="2">The sequence shown here is derived from an EMBL/GenBank/DDBJ whole genome shotgun (WGS) entry which is preliminary data.</text>
</comment>
<reference evidence="2 3" key="1">
    <citation type="submission" date="2019-12" db="EMBL/GenBank/DDBJ databases">
        <authorList>
            <person name="Zhang Y.-J."/>
        </authorList>
    </citation>
    <scope>NUCLEOTIDE SEQUENCE [LARGE SCALE GENOMIC DNA]</scope>
    <source>
        <strain evidence="2 3">CY05</strain>
    </source>
</reference>
<dbReference type="Pfam" id="PF13021">
    <property type="entry name" value="DUF3885"/>
    <property type="match status" value="1"/>
</dbReference>
<proteinExistence type="predicted"/>
<evidence type="ECO:0000313" key="2">
    <source>
        <dbReference type="EMBL" id="MVO14678.1"/>
    </source>
</evidence>
<dbReference type="InterPro" id="IPR024976">
    <property type="entry name" value="DUF3885"/>
</dbReference>
<name>A0A6L6WBR8_9RHOB</name>
<evidence type="ECO:0000259" key="1">
    <source>
        <dbReference type="Pfam" id="PF13021"/>
    </source>
</evidence>
<dbReference type="RefSeq" id="WP_157020975.1">
    <property type="nucleotide sequence ID" value="NZ_WQLV01000001.1"/>
</dbReference>
<accession>A0A6L6WBR8</accession>
<dbReference type="AlphaFoldDB" id="A0A6L6WBR8"/>
<protein>
    <submittedName>
        <fullName evidence="2">DUF3885 domain-containing protein</fullName>
    </submittedName>
</protein>
<dbReference type="EMBL" id="WQLV01000001">
    <property type="protein sequence ID" value="MVO14678.1"/>
    <property type="molecule type" value="Genomic_DNA"/>
</dbReference>
<keyword evidence="3" id="KW-1185">Reference proteome</keyword>
<dbReference type="Proteomes" id="UP000478892">
    <property type="component" value="Unassembled WGS sequence"/>
</dbReference>
<organism evidence="2 3">
    <name type="scientific">Parasedimentitalea huanghaiensis</name>
    <dbReference type="NCBI Taxonomy" id="2682100"/>
    <lineage>
        <taxon>Bacteria</taxon>
        <taxon>Pseudomonadati</taxon>
        <taxon>Pseudomonadota</taxon>
        <taxon>Alphaproteobacteria</taxon>
        <taxon>Rhodobacterales</taxon>
        <taxon>Paracoccaceae</taxon>
        <taxon>Parasedimentitalea</taxon>
    </lineage>
</organism>
<feature type="domain" description="DUF3885" evidence="1">
    <location>
        <begin position="6"/>
        <end position="199"/>
    </location>
</feature>
<evidence type="ECO:0000313" key="3">
    <source>
        <dbReference type="Proteomes" id="UP000478892"/>
    </source>
</evidence>